<name>A0AAV0PAI4_9ROSI</name>
<dbReference type="InterPro" id="IPR035980">
    <property type="entry name" value="Ribosomal_bS6_sf"/>
</dbReference>
<keyword evidence="2" id="KW-0699">rRNA-binding</keyword>
<evidence type="ECO:0000256" key="1">
    <source>
        <dbReference type="ARBA" id="ARBA00009512"/>
    </source>
</evidence>
<dbReference type="PANTHER" id="PTHR31694:SF12">
    <property type="entry name" value="DESICCATION-LIKE PROTEIN"/>
    <property type="match status" value="1"/>
</dbReference>
<comment type="similarity">
    <text evidence="1">Belongs to the bacterial ribosomal protein bS6 family.</text>
</comment>
<reference evidence="5" key="1">
    <citation type="submission" date="2022-08" db="EMBL/GenBank/DDBJ databases">
        <authorList>
            <person name="Gutierrez-Valencia J."/>
        </authorList>
    </citation>
    <scope>NUCLEOTIDE SEQUENCE</scope>
</reference>
<protein>
    <recommendedName>
        <fullName evidence="7">Ribosomal protein S6</fullName>
    </recommendedName>
</protein>
<feature type="compositionally biased region" description="Acidic residues" evidence="4">
    <location>
        <begin position="249"/>
        <end position="301"/>
    </location>
</feature>
<dbReference type="CDD" id="cd00473">
    <property type="entry name" value="bS6"/>
    <property type="match status" value="1"/>
</dbReference>
<evidence type="ECO:0000313" key="5">
    <source>
        <dbReference type="EMBL" id="CAI0467547.1"/>
    </source>
</evidence>
<evidence type="ECO:0000256" key="2">
    <source>
        <dbReference type="ARBA" id="ARBA00022730"/>
    </source>
</evidence>
<keyword evidence="6" id="KW-1185">Reference proteome</keyword>
<dbReference type="AlphaFoldDB" id="A0AAV0PAI4"/>
<keyword evidence="3" id="KW-0694">RNA-binding</keyword>
<dbReference type="Proteomes" id="UP001154282">
    <property type="component" value="Unassembled WGS sequence"/>
</dbReference>
<organism evidence="5 6">
    <name type="scientific">Linum tenue</name>
    <dbReference type="NCBI Taxonomy" id="586396"/>
    <lineage>
        <taxon>Eukaryota</taxon>
        <taxon>Viridiplantae</taxon>
        <taxon>Streptophyta</taxon>
        <taxon>Embryophyta</taxon>
        <taxon>Tracheophyta</taxon>
        <taxon>Spermatophyta</taxon>
        <taxon>Magnoliopsida</taxon>
        <taxon>eudicotyledons</taxon>
        <taxon>Gunneridae</taxon>
        <taxon>Pentapetalae</taxon>
        <taxon>rosids</taxon>
        <taxon>fabids</taxon>
        <taxon>Malpighiales</taxon>
        <taxon>Linaceae</taxon>
        <taxon>Linum</taxon>
    </lineage>
</organism>
<feature type="region of interest" description="Disordered" evidence="4">
    <location>
        <begin position="58"/>
        <end position="89"/>
    </location>
</feature>
<evidence type="ECO:0008006" key="7">
    <source>
        <dbReference type="Google" id="ProtNLM"/>
    </source>
</evidence>
<feature type="region of interest" description="Disordered" evidence="4">
    <location>
        <begin position="241"/>
        <end position="315"/>
    </location>
</feature>
<sequence>MESLFHTSSVFYPNPALTGRRIIAGGSSNSTFSFNFPLHFSSSSSSAPLPSLNLRRESTAAVRARKKKDKKYEDDSHYFAPKQDESTGPFPEAVLLRQKQVQEDGSVMPEFGDDEEEELYDFLNLELQSDLKDDLMRHYEVVYLIHEKHAEEVDAVNEKVQDFLREKKGKIWRMNDWGMRRLAYKIQKAKNAHYILMNFEIEARWINEFKTMLDQDERVIRHLVIKRDKAITEDCPPPLEFHALRAGMDGDDDLDEELDDDEEWDEEDDEEEGEVEDDEEMDDDGVVIVNIDDDDEEEENESVNSTGSGNLRRRNKVADKVRRAIKSNVKGFPRPQLDLSPASFAKVINDAFGKSLSPPFDPYANSINYLIACYLIPYVGLTGYVGANPKLQGPASRQLVAGLLAVESGQDAIIRGLLYERALVKVHPYGISVAEFTNRISVLRNRLGGAGVKDEGLVVPKELGAERKVRGNVLAGDEFSLGYGRTPEEILRIVYGGGNESSPGGFYPKGAQGRIARSHLAYM</sequence>
<dbReference type="Pfam" id="PF01250">
    <property type="entry name" value="Ribosomal_S6"/>
    <property type="match status" value="1"/>
</dbReference>
<dbReference type="FunFam" id="3.30.70.60:FF:000002">
    <property type="entry name" value="30S ribosomal protein S6"/>
    <property type="match status" value="1"/>
</dbReference>
<dbReference type="SUPFAM" id="SSF54995">
    <property type="entry name" value="Ribosomal protein S6"/>
    <property type="match status" value="1"/>
</dbReference>
<evidence type="ECO:0000313" key="6">
    <source>
        <dbReference type="Proteomes" id="UP001154282"/>
    </source>
</evidence>
<evidence type="ECO:0000256" key="3">
    <source>
        <dbReference type="ARBA" id="ARBA00022884"/>
    </source>
</evidence>
<dbReference type="GO" id="GO:0019843">
    <property type="term" value="F:rRNA binding"/>
    <property type="evidence" value="ECO:0007669"/>
    <property type="project" value="UniProtKB-KW"/>
</dbReference>
<feature type="compositionally biased region" description="Basic and acidic residues" evidence="4">
    <location>
        <begin position="70"/>
        <end position="85"/>
    </location>
</feature>
<evidence type="ECO:0000256" key="4">
    <source>
        <dbReference type="SAM" id="MobiDB-lite"/>
    </source>
</evidence>
<dbReference type="EMBL" id="CAMGYJ010000008">
    <property type="protein sequence ID" value="CAI0467547.1"/>
    <property type="molecule type" value="Genomic_DNA"/>
</dbReference>
<dbReference type="NCBIfam" id="TIGR00166">
    <property type="entry name" value="S6"/>
    <property type="match status" value="1"/>
</dbReference>
<dbReference type="GO" id="GO:0003735">
    <property type="term" value="F:structural constituent of ribosome"/>
    <property type="evidence" value="ECO:0007669"/>
    <property type="project" value="InterPro"/>
</dbReference>
<dbReference type="PANTHER" id="PTHR31694">
    <property type="entry name" value="DESICCATION-LIKE PROTEIN"/>
    <property type="match status" value="1"/>
</dbReference>
<dbReference type="InterPro" id="IPR014717">
    <property type="entry name" value="Transl_elong_EF1B/ribsomal_bS6"/>
</dbReference>
<dbReference type="InterPro" id="IPR052965">
    <property type="entry name" value="Pigment-catalase-like"/>
</dbReference>
<dbReference type="Pfam" id="PF13668">
    <property type="entry name" value="Ferritin_2"/>
    <property type="match status" value="1"/>
</dbReference>
<dbReference type="InterPro" id="IPR020814">
    <property type="entry name" value="Ribosomal_S6_plastid/chlpt"/>
</dbReference>
<dbReference type="InterPro" id="IPR000529">
    <property type="entry name" value="Ribosomal_bS6"/>
</dbReference>
<dbReference type="HAMAP" id="MF_00360">
    <property type="entry name" value="Ribosomal_bS6"/>
    <property type="match status" value="1"/>
</dbReference>
<dbReference type="GO" id="GO:0006412">
    <property type="term" value="P:translation"/>
    <property type="evidence" value="ECO:0007669"/>
    <property type="project" value="InterPro"/>
</dbReference>
<comment type="caution">
    <text evidence="5">The sequence shown here is derived from an EMBL/GenBank/DDBJ whole genome shotgun (WGS) entry which is preliminary data.</text>
</comment>
<dbReference type="GO" id="GO:0005840">
    <property type="term" value="C:ribosome"/>
    <property type="evidence" value="ECO:0007669"/>
    <property type="project" value="InterPro"/>
</dbReference>
<dbReference type="Gene3D" id="3.30.70.60">
    <property type="match status" value="1"/>
</dbReference>
<proteinExistence type="inferred from homology"/>
<accession>A0AAV0PAI4</accession>
<gene>
    <name evidence="5" type="ORF">LITE_LOCUS37494</name>
</gene>